<dbReference type="PANTHER" id="PTHR38032">
    <property type="entry name" value="POLYMERASE-RELATED"/>
    <property type="match status" value="1"/>
</dbReference>
<reference evidence="3 4" key="1">
    <citation type="journal article" date="2018" name="Nat. Biotechnol.">
        <title>A standardized bacterial taxonomy based on genome phylogeny substantially revises the tree of life.</title>
        <authorList>
            <person name="Parks D.H."/>
            <person name="Chuvochina M."/>
            <person name="Waite D.W."/>
            <person name="Rinke C."/>
            <person name="Skarshewski A."/>
            <person name="Chaumeil P.A."/>
            <person name="Hugenholtz P."/>
        </authorList>
    </citation>
    <scope>NUCLEOTIDE SEQUENCE [LARGE SCALE GENOMIC DNA]</scope>
    <source>
        <strain evidence="3">UBA10948</strain>
    </source>
</reference>
<protein>
    <recommendedName>
        <fullName evidence="2">Flagellar Assembly Protein A N-terminal region domain-containing protein</fullName>
    </recommendedName>
</protein>
<proteinExistence type="predicted"/>
<dbReference type="InterPro" id="IPR046865">
    <property type="entry name" value="FapA_b_solenoid"/>
</dbReference>
<feature type="domain" description="Flagellar Assembly Protein A N-terminal region" evidence="2">
    <location>
        <begin position="80"/>
        <end position="240"/>
    </location>
</feature>
<gene>
    <name evidence="3" type="ORF">DDZ44_00325</name>
</gene>
<evidence type="ECO:0000256" key="1">
    <source>
        <dbReference type="SAM" id="Coils"/>
    </source>
</evidence>
<accession>A0A354YT55</accession>
<feature type="coiled-coil region" evidence="1">
    <location>
        <begin position="402"/>
        <end position="436"/>
    </location>
</feature>
<dbReference type="Pfam" id="PF20250">
    <property type="entry name" value="FapA_N"/>
    <property type="match status" value="1"/>
</dbReference>
<dbReference type="InterPro" id="IPR046866">
    <property type="entry name" value="FapA_N"/>
</dbReference>
<dbReference type="AlphaFoldDB" id="A0A354YT55"/>
<name>A0A354YT55_9FIRM</name>
<dbReference type="PANTHER" id="PTHR38032:SF1">
    <property type="entry name" value="RNA-BINDING PROTEIN KHPB N-TERMINAL DOMAIN-CONTAINING PROTEIN"/>
    <property type="match status" value="1"/>
</dbReference>
<comment type="caution">
    <text evidence="3">The sequence shown here is derived from an EMBL/GenBank/DDBJ whole genome shotgun (WGS) entry which is preliminary data.</text>
</comment>
<evidence type="ECO:0000313" key="4">
    <source>
        <dbReference type="Proteomes" id="UP000263273"/>
    </source>
</evidence>
<dbReference type="STRING" id="378794.GCA_001570625_02213"/>
<dbReference type="EMBL" id="DNZF01000008">
    <property type="protein sequence ID" value="HBK52369.1"/>
    <property type="molecule type" value="Genomic_DNA"/>
</dbReference>
<dbReference type="Proteomes" id="UP000263273">
    <property type="component" value="Unassembled WGS sequence"/>
</dbReference>
<dbReference type="Pfam" id="PF03961">
    <property type="entry name" value="FapA"/>
    <property type="match status" value="1"/>
</dbReference>
<evidence type="ECO:0000313" key="3">
    <source>
        <dbReference type="EMBL" id="HBK52369.1"/>
    </source>
</evidence>
<keyword evidence="1" id="KW-0175">Coiled coil</keyword>
<sequence>MSNQSPFIQINTRNDGWIIKLLQPAVGKDLLEEYLADMGLKLQSQMMDKILAAPAGTDFHIKRGSDILTEIRTWAENLPFEITVSSDKMKVFLTLNPRLPIKPRRQDLLAALNNMGINYGIDESSIDHAINNTGQTMVVAQGKYPVPGKNGSVQYLYHKPIIKPVLDESGQVDYYELGFIIPIEAGTLLAKRKAATEGEAGINVFGEPIPAKAGRNYKFNVGKGIITTEDKAIAEFDGALAWINDKIVVTKMLAIKGDIDFSIGNICFPGKVLIEGSVKDGFAVEAEDDIEVRGGIEATRVISRHGSVFVKNGIIGGGKAQVKAGKNVEARFIQEATIEAGQNIVINEYTVRSNLKAGDAVLIQGRRGIILGKNIITARTRIKASKVINCPALDLRVEVIERKQFYEQIKELNSHINQLDTELKKIAEQIRYLRDKSSEQNSLQQLQELLPQYMDMNEELDCLYEERRSLVNMLKSTRGEGMIEICVGLETGMTFGIKEDFIKLKQQAKNLRMYYDPDKKRIIILD</sequence>
<dbReference type="InterPro" id="IPR005646">
    <property type="entry name" value="FapA"/>
</dbReference>
<evidence type="ECO:0000259" key="2">
    <source>
        <dbReference type="Pfam" id="PF20250"/>
    </source>
</evidence>
<organism evidence="3 4">
    <name type="scientific">Syntrophomonas wolfei</name>
    <dbReference type="NCBI Taxonomy" id="863"/>
    <lineage>
        <taxon>Bacteria</taxon>
        <taxon>Bacillati</taxon>
        <taxon>Bacillota</taxon>
        <taxon>Clostridia</taxon>
        <taxon>Eubacteriales</taxon>
        <taxon>Syntrophomonadaceae</taxon>
        <taxon>Syntrophomonas</taxon>
    </lineage>
</organism>